<dbReference type="EMBL" id="MWDB01000022">
    <property type="protein sequence ID" value="OQB41188.1"/>
    <property type="molecule type" value="Genomic_DNA"/>
</dbReference>
<protein>
    <submittedName>
        <fullName evidence="1">Uncharacterized protein</fullName>
    </submittedName>
</protein>
<sequence>MFNLFLEVEANIDEKGNISYTRLKIKEVEQKGMMTSERMKFYEGWENLKDFDIIIENNF</sequence>
<proteinExistence type="predicted"/>
<name>A0A1V5ZM90_9BACT</name>
<gene>
    <name evidence="1" type="ORF">BWY04_00995</name>
</gene>
<comment type="caution">
    <text evidence="1">The sequence shown here is derived from an EMBL/GenBank/DDBJ whole genome shotgun (WGS) entry which is preliminary data.</text>
</comment>
<organism evidence="1">
    <name type="scientific">candidate division CPR1 bacterium ADurb.Bin160</name>
    <dbReference type="NCBI Taxonomy" id="1852826"/>
    <lineage>
        <taxon>Bacteria</taxon>
        <taxon>candidate division CPR1</taxon>
    </lineage>
</organism>
<evidence type="ECO:0000313" key="1">
    <source>
        <dbReference type="EMBL" id="OQB41188.1"/>
    </source>
</evidence>
<reference evidence="1" key="1">
    <citation type="submission" date="2017-02" db="EMBL/GenBank/DDBJ databases">
        <title>Delving into the versatile metabolic prowess of the omnipresent phylum Bacteroidetes.</title>
        <authorList>
            <person name="Nobu M.K."/>
            <person name="Mei R."/>
            <person name="Narihiro T."/>
            <person name="Kuroda K."/>
            <person name="Liu W.-T."/>
        </authorList>
    </citation>
    <scope>NUCLEOTIDE SEQUENCE</scope>
    <source>
        <strain evidence="1">ADurb.Bin160</strain>
    </source>
</reference>
<dbReference type="AlphaFoldDB" id="A0A1V5ZM90"/>
<accession>A0A1V5ZM90</accession>
<dbReference type="Proteomes" id="UP000485621">
    <property type="component" value="Unassembled WGS sequence"/>
</dbReference>